<proteinExistence type="predicted"/>
<dbReference type="Proteomes" id="UP001519460">
    <property type="component" value="Unassembled WGS sequence"/>
</dbReference>
<feature type="region of interest" description="Disordered" evidence="7">
    <location>
        <begin position="1"/>
        <end position="21"/>
    </location>
</feature>
<feature type="compositionally biased region" description="Basic residues" evidence="7">
    <location>
        <begin position="727"/>
        <end position="739"/>
    </location>
</feature>
<evidence type="ECO:0000256" key="7">
    <source>
        <dbReference type="SAM" id="MobiDB-lite"/>
    </source>
</evidence>
<dbReference type="InterPro" id="IPR002589">
    <property type="entry name" value="Macro_dom"/>
</dbReference>
<dbReference type="Gene3D" id="3.40.220.10">
    <property type="entry name" value="Leucine Aminopeptidase, subunit E, domain 1"/>
    <property type="match status" value="1"/>
</dbReference>
<dbReference type="Gene3D" id="3.90.228.10">
    <property type="match status" value="1"/>
</dbReference>
<evidence type="ECO:0000313" key="10">
    <source>
        <dbReference type="Proteomes" id="UP001519460"/>
    </source>
</evidence>
<feature type="coiled-coil region" evidence="6">
    <location>
        <begin position="636"/>
        <end position="663"/>
    </location>
</feature>
<dbReference type="GO" id="GO:0016757">
    <property type="term" value="F:glycosyltransferase activity"/>
    <property type="evidence" value="ECO:0007669"/>
    <property type="project" value="UniProtKB-KW"/>
</dbReference>
<feature type="compositionally biased region" description="Basic residues" evidence="7">
    <location>
        <begin position="747"/>
        <end position="768"/>
    </location>
</feature>
<keyword evidence="3" id="KW-0808">Transferase</keyword>
<evidence type="ECO:0000256" key="5">
    <source>
        <dbReference type="ARBA" id="ARBA00023242"/>
    </source>
</evidence>
<dbReference type="GO" id="GO:0005634">
    <property type="term" value="C:nucleus"/>
    <property type="evidence" value="ECO:0007669"/>
    <property type="project" value="UniProtKB-SubCell"/>
</dbReference>
<evidence type="ECO:0000256" key="4">
    <source>
        <dbReference type="ARBA" id="ARBA00023027"/>
    </source>
</evidence>
<feature type="domain" description="Macro" evidence="8">
    <location>
        <begin position="771"/>
        <end position="955"/>
    </location>
</feature>
<keyword evidence="4" id="KW-0520">NAD</keyword>
<evidence type="ECO:0000259" key="8">
    <source>
        <dbReference type="PROSITE" id="PS51154"/>
    </source>
</evidence>
<comment type="caution">
    <text evidence="9">The sequence shown here is derived from an EMBL/GenBank/DDBJ whole genome shotgun (WGS) entry which is preliminary data.</text>
</comment>
<feature type="region of interest" description="Disordered" evidence="7">
    <location>
        <begin position="727"/>
        <end position="768"/>
    </location>
</feature>
<keyword evidence="5" id="KW-0539">Nucleus</keyword>
<accession>A0ABD0KNM0</accession>
<dbReference type="SMART" id="SM00506">
    <property type="entry name" value="A1pp"/>
    <property type="match status" value="1"/>
</dbReference>
<reference evidence="9 10" key="1">
    <citation type="journal article" date="2023" name="Sci. Data">
        <title>Genome assembly of the Korean intertidal mud-creeper Batillaria attramentaria.</title>
        <authorList>
            <person name="Patra A.K."/>
            <person name="Ho P.T."/>
            <person name="Jun S."/>
            <person name="Lee S.J."/>
            <person name="Kim Y."/>
            <person name="Won Y.J."/>
        </authorList>
    </citation>
    <scope>NUCLEOTIDE SEQUENCE [LARGE SCALE GENOMIC DNA]</scope>
    <source>
        <strain evidence="9">Wonlab-2016</strain>
    </source>
</reference>
<name>A0ABD0KNM0_9CAEN</name>
<dbReference type="PANTHER" id="PTHR14453">
    <property type="entry name" value="PARP/ZINC FINGER CCCH TYPE DOMAIN CONTAINING PROTEIN"/>
    <property type="match status" value="1"/>
</dbReference>
<keyword evidence="10" id="KW-1185">Reference proteome</keyword>
<evidence type="ECO:0000256" key="6">
    <source>
        <dbReference type="SAM" id="Coils"/>
    </source>
</evidence>
<dbReference type="SUPFAM" id="SSF52949">
    <property type="entry name" value="Macro domain-like"/>
    <property type="match status" value="1"/>
</dbReference>
<evidence type="ECO:0000256" key="1">
    <source>
        <dbReference type="ARBA" id="ARBA00004123"/>
    </source>
</evidence>
<evidence type="ECO:0000256" key="3">
    <source>
        <dbReference type="ARBA" id="ARBA00022679"/>
    </source>
</evidence>
<dbReference type="InterPro" id="IPR043472">
    <property type="entry name" value="Macro_dom-like"/>
</dbReference>
<dbReference type="EMBL" id="JACVVK020000146">
    <property type="protein sequence ID" value="KAK7488792.1"/>
    <property type="molecule type" value="Genomic_DNA"/>
</dbReference>
<keyword evidence="6" id="KW-0175">Coiled coil</keyword>
<sequence>SVKHPTSTKTGSDSLSHGESVVTRLSRPGVVPQGLRPVWAQTVTAVTKGEVSTVPPGTRPLDNLNTCSASHLQNYLEVEADVEVADDGVEFFAGVHHTALVTLTEPHNMECLSQAQHMIRQKPLERKVPSLLPIRDPPTSIIICDLDPHLSEDHLFYYFDSPRSGGDEGGVLDNGFQLSSQRDLFKAASARPKASTEACNTVVTTHTAVPVTSSTSQAREILSSELLTPQSPASSDEEFLDCDSGVPEQALIPPERRVPKSDVFETVKKAWQQRESCGLASTQHGTFPNVLSGFECHPDAEVLGHAESPGAADSRGDSAGLDDAESLHDIDVSCAESSENVPSMSDLPPVLKDMGKGPSKVAEDHGDSAGRAECKIRPDKDTLASSHAPSSKQDHSISELMLKFEHLRIENEALKKKKDDMIKVEVPAYQLTLLSDFAKADHGCQVTPCPQEGLVLLHGRQEECEKARCELLLRIQSLVDLSLPVPAPIIKLLKSENGQRYLNSMLQNHPKCAVDLRDTHIIFAAVEASDAQAALEDLKKRIVHKSVEVHPQSVQNAHFLRLQARLEEEHLVCLTLPTAGSSGVVVDGFDGDVDLAMRKLDQTTVLTSQMKRDFTFQVKNGGEVGREDTEGVTMIFKCRQEVMQRAKDELNAIEERIVTASMDLKSEFTSYSDCALVINGLHSSGVEDYCTHLERAFHKDEGLEVMFSITLPQKCSLPELRYGLTKGTKHSNQHRHSGHSRQEWKPWHSHGRHHGGQQHHHGSHDHGRSRYIRPLHATVGNATITVKSGNITREKVDVLVNIVAEDLNMKQTAVGSAIFKRYPQVGQKGQVVAGADQCLVIPTQIPADQQGDNQPSLVLHAVLRKWPANSISANVKSMVQKCLLMATQAGKMSISFPPLGIGRRFKFPEDAIANSMLTSTLEFVQSNPGSMQKVSLVVFDTDLARMFREIMRQKLSLPADTSAIAAAAKPSQCGDDPDNIKDKLMKNLRMTFLHTDTVDDYLTFRRLDGSALGEIKSASAKNNVIITASNQEGKLEVRGEKSGVVEVVALIGRKLLQYKTQQEHAGSELRKRIGLPTDTHRIPSYWEVRRKASKKVDEALRSSKKQSSIIVPVTTTEREAIEKLVMVTWEAGKAGAGKDARGLTHQSIQVVDVRRLENVELWERYSERREKFFRHLELKFRSAFPAVASVLPKGPLKTTQNLPSDSPLLREVYPQVNPKTARTDGSEQLVMILMRTLLGEPHVTSASNPPKFERPPCKNCKRARCTCEGSEQFDSVIDDSERIFREFVVYERCLCYPEYFITYQRV</sequence>
<gene>
    <name evidence="9" type="ORF">BaRGS_00019927</name>
</gene>
<feature type="region of interest" description="Disordered" evidence="7">
    <location>
        <begin position="304"/>
        <end position="323"/>
    </location>
</feature>
<feature type="compositionally biased region" description="Polar residues" evidence="7">
    <location>
        <begin position="1"/>
        <end position="17"/>
    </location>
</feature>
<evidence type="ECO:0000256" key="2">
    <source>
        <dbReference type="ARBA" id="ARBA00022676"/>
    </source>
</evidence>
<keyword evidence="2" id="KW-0328">Glycosyltransferase</keyword>
<feature type="compositionally biased region" description="Basic and acidic residues" evidence="7">
    <location>
        <begin position="361"/>
        <end position="382"/>
    </location>
</feature>
<evidence type="ECO:0000313" key="9">
    <source>
        <dbReference type="EMBL" id="KAK7488792.1"/>
    </source>
</evidence>
<protein>
    <recommendedName>
        <fullName evidence="8">Macro domain-containing protein</fullName>
    </recommendedName>
</protein>
<feature type="non-terminal residue" evidence="9">
    <location>
        <position position="1"/>
    </location>
</feature>
<organism evidence="9 10">
    <name type="scientific">Batillaria attramentaria</name>
    <dbReference type="NCBI Taxonomy" id="370345"/>
    <lineage>
        <taxon>Eukaryota</taxon>
        <taxon>Metazoa</taxon>
        <taxon>Spiralia</taxon>
        <taxon>Lophotrochozoa</taxon>
        <taxon>Mollusca</taxon>
        <taxon>Gastropoda</taxon>
        <taxon>Caenogastropoda</taxon>
        <taxon>Sorbeoconcha</taxon>
        <taxon>Cerithioidea</taxon>
        <taxon>Batillariidae</taxon>
        <taxon>Batillaria</taxon>
    </lineage>
</organism>
<dbReference type="PROSITE" id="PS51154">
    <property type="entry name" value="MACRO"/>
    <property type="match status" value="1"/>
</dbReference>
<comment type="subcellular location">
    <subcellularLocation>
        <location evidence="1">Nucleus</location>
    </subcellularLocation>
</comment>
<dbReference type="InterPro" id="IPR052056">
    <property type="entry name" value="Mono-ARTD/PARP"/>
</dbReference>
<feature type="region of interest" description="Disordered" evidence="7">
    <location>
        <begin position="354"/>
        <end position="394"/>
    </location>
</feature>
<dbReference type="PANTHER" id="PTHR14453:SF67">
    <property type="entry name" value="POLY [ADP-RIBOSE] POLYMERASE"/>
    <property type="match status" value="1"/>
</dbReference>